<evidence type="ECO:0000256" key="1">
    <source>
        <dbReference type="RuleBase" id="RU000628"/>
    </source>
</evidence>
<keyword evidence="2" id="KW-0732">Signal</keyword>
<dbReference type="OrthoDB" id="1890443at2759"/>
<dbReference type="STRING" id="1088818.A0A2I0A8K7"/>
<evidence type="ECO:0000256" key="2">
    <source>
        <dbReference type="SAM" id="SignalP"/>
    </source>
</evidence>
<dbReference type="SUPFAM" id="SSF47699">
    <property type="entry name" value="Bifunctional inhibitor/lipid-transfer protein/seed storage 2S albumin"/>
    <property type="match status" value="1"/>
</dbReference>
<proteinExistence type="inferred from homology"/>
<dbReference type="InterPro" id="IPR036312">
    <property type="entry name" value="Bifun_inhib/LTP/seed_sf"/>
</dbReference>
<keyword evidence="1" id="KW-0446">Lipid-binding</keyword>
<protein>
    <recommendedName>
        <fullName evidence="1">Non-specific lipid-transfer protein</fullName>
    </recommendedName>
</protein>
<dbReference type="EMBL" id="KZ452012">
    <property type="protein sequence ID" value="PKA51855.1"/>
    <property type="molecule type" value="Genomic_DNA"/>
</dbReference>
<gene>
    <name evidence="4" type="ORF">AXF42_Ash008084</name>
</gene>
<evidence type="ECO:0000313" key="4">
    <source>
        <dbReference type="EMBL" id="PKA51855.1"/>
    </source>
</evidence>
<accession>A0A2I0A8K7</accession>
<dbReference type="Pfam" id="PF00234">
    <property type="entry name" value="Tryp_alpha_amyl"/>
    <property type="match status" value="1"/>
</dbReference>
<dbReference type="CDD" id="cd01960">
    <property type="entry name" value="nsLTP1"/>
    <property type="match status" value="1"/>
</dbReference>
<feature type="signal peptide" evidence="2">
    <location>
        <begin position="1"/>
        <end position="31"/>
    </location>
</feature>
<dbReference type="InterPro" id="IPR016140">
    <property type="entry name" value="Bifunc_inhib/LTP/seed_store"/>
</dbReference>
<dbReference type="AlphaFoldDB" id="A0A2I0A8K7"/>
<feature type="domain" description="Bifunctional inhibitor/plant lipid transfer protein/seed storage helical" evidence="3">
    <location>
        <begin position="41"/>
        <end position="125"/>
    </location>
</feature>
<keyword evidence="1" id="KW-0813">Transport</keyword>
<sequence>MARGRTAEAAAVAVAVVAAAVLLLLPARTAAARTMSTGITCTLVDVDMAPCLMYIRNGGTVPGSCCDGLKSLVAAAQTVDDRRAACNCLKTLAQGASKDELARAEQLPGICKVPIPYRFSPDTDCSKIN</sequence>
<name>A0A2I0A8K7_9ASPA</name>
<evidence type="ECO:0000313" key="5">
    <source>
        <dbReference type="Proteomes" id="UP000236161"/>
    </source>
</evidence>
<keyword evidence="5" id="KW-1185">Reference proteome</keyword>
<comment type="function">
    <text evidence="1">Plant non-specific lipid-transfer proteins transfer phospholipids as well as galactolipids across membranes. May play a role in wax or cutin deposition in the cell walls of expanding epidermal cells and certain secretory tissues.</text>
</comment>
<dbReference type="Proteomes" id="UP000236161">
    <property type="component" value="Unassembled WGS sequence"/>
</dbReference>
<reference evidence="4 5" key="1">
    <citation type="journal article" date="2017" name="Nature">
        <title>The Apostasia genome and the evolution of orchids.</title>
        <authorList>
            <person name="Zhang G.Q."/>
            <person name="Liu K.W."/>
            <person name="Li Z."/>
            <person name="Lohaus R."/>
            <person name="Hsiao Y.Y."/>
            <person name="Niu S.C."/>
            <person name="Wang J.Y."/>
            <person name="Lin Y.C."/>
            <person name="Xu Q."/>
            <person name="Chen L.J."/>
            <person name="Yoshida K."/>
            <person name="Fujiwara S."/>
            <person name="Wang Z.W."/>
            <person name="Zhang Y.Q."/>
            <person name="Mitsuda N."/>
            <person name="Wang M."/>
            <person name="Liu G.H."/>
            <person name="Pecoraro L."/>
            <person name="Huang H.X."/>
            <person name="Xiao X.J."/>
            <person name="Lin M."/>
            <person name="Wu X.Y."/>
            <person name="Wu W.L."/>
            <person name="Chen Y.Y."/>
            <person name="Chang S.B."/>
            <person name="Sakamoto S."/>
            <person name="Ohme-Takagi M."/>
            <person name="Yagi M."/>
            <person name="Zeng S.J."/>
            <person name="Shen C.Y."/>
            <person name="Yeh C.M."/>
            <person name="Luo Y.B."/>
            <person name="Tsai W.C."/>
            <person name="Van de Peer Y."/>
            <person name="Liu Z.J."/>
        </authorList>
    </citation>
    <scope>NUCLEOTIDE SEQUENCE [LARGE SCALE GENOMIC DNA]</scope>
    <source>
        <strain evidence="5">cv. Shenzhen</strain>
        <tissue evidence="4">Stem</tissue>
    </source>
</reference>
<dbReference type="GO" id="GO:0008289">
    <property type="term" value="F:lipid binding"/>
    <property type="evidence" value="ECO:0007669"/>
    <property type="project" value="UniProtKB-KW"/>
</dbReference>
<dbReference type="Gene3D" id="1.10.110.10">
    <property type="entry name" value="Plant lipid-transfer and hydrophobic proteins"/>
    <property type="match status" value="1"/>
</dbReference>
<dbReference type="InterPro" id="IPR000528">
    <property type="entry name" value="Plant_nsLTP"/>
</dbReference>
<dbReference type="PROSITE" id="PS00597">
    <property type="entry name" value="PLANT_LTP"/>
    <property type="match status" value="1"/>
</dbReference>
<dbReference type="GO" id="GO:0006869">
    <property type="term" value="P:lipid transport"/>
    <property type="evidence" value="ECO:0007669"/>
    <property type="project" value="InterPro"/>
</dbReference>
<dbReference type="PANTHER" id="PTHR33076">
    <property type="entry name" value="NON-SPECIFIC LIPID-TRANSFER PROTEIN 2-RELATED"/>
    <property type="match status" value="1"/>
</dbReference>
<dbReference type="PRINTS" id="PR00382">
    <property type="entry name" value="LIPIDTRNSFER"/>
</dbReference>
<evidence type="ECO:0000259" key="3">
    <source>
        <dbReference type="SMART" id="SM00499"/>
    </source>
</evidence>
<dbReference type="SMART" id="SM00499">
    <property type="entry name" value="AAI"/>
    <property type="match status" value="1"/>
</dbReference>
<organism evidence="4 5">
    <name type="scientific">Apostasia shenzhenica</name>
    <dbReference type="NCBI Taxonomy" id="1088818"/>
    <lineage>
        <taxon>Eukaryota</taxon>
        <taxon>Viridiplantae</taxon>
        <taxon>Streptophyta</taxon>
        <taxon>Embryophyta</taxon>
        <taxon>Tracheophyta</taxon>
        <taxon>Spermatophyta</taxon>
        <taxon>Magnoliopsida</taxon>
        <taxon>Liliopsida</taxon>
        <taxon>Asparagales</taxon>
        <taxon>Orchidaceae</taxon>
        <taxon>Apostasioideae</taxon>
        <taxon>Apostasia</taxon>
    </lineage>
</organism>
<comment type="similarity">
    <text evidence="1">Belongs to the plant LTP family.</text>
</comment>
<feature type="chain" id="PRO_5014151291" description="Non-specific lipid-transfer protein" evidence="2">
    <location>
        <begin position="32"/>
        <end position="129"/>
    </location>
</feature>